<feature type="signal peptide" evidence="2">
    <location>
        <begin position="1"/>
        <end position="21"/>
    </location>
</feature>
<feature type="region of interest" description="Disordered" evidence="1">
    <location>
        <begin position="54"/>
        <end position="141"/>
    </location>
</feature>
<evidence type="ECO:0000256" key="2">
    <source>
        <dbReference type="SAM" id="SignalP"/>
    </source>
</evidence>
<sequence length="141" mass="15078">MLCLGGVVLTLVLQVLTGTQGGRRRAILRLIHKLGVPGWIKGRCVVLSVVGGISGERGSSRPVRRKLFIEGPEETTKQYTTPTEPTAEENEALTTPLSEQPATEPQDTTAAIEDQPVATTHAQQATAEAESSQPSKKAKHN</sequence>
<gene>
    <name evidence="3" type="ORF">CTI12_AA454100</name>
</gene>
<organism evidence="3 4">
    <name type="scientific">Artemisia annua</name>
    <name type="common">Sweet wormwood</name>
    <dbReference type="NCBI Taxonomy" id="35608"/>
    <lineage>
        <taxon>Eukaryota</taxon>
        <taxon>Viridiplantae</taxon>
        <taxon>Streptophyta</taxon>
        <taxon>Embryophyta</taxon>
        <taxon>Tracheophyta</taxon>
        <taxon>Spermatophyta</taxon>
        <taxon>Magnoliopsida</taxon>
        <taxon>eudicotyledons</taxon>
        <taxon>Gunneridae</taxon>
        <taxon>Pentapetalae</taxon>
        <taxon>asterids</taxon>
        <taxon>campanulids</taxon>
        <taxon>Asterales</taxon>
        <taxon>Asteraceae</taxon>
        <taxon>Asteroideae</taxon>
        <taxon>Anthemideae</taxon>
        <taxon>Artemisiinae</taxon>
        <taxon>Artemisia</taxon>
    </lineage>
</organism>
<evidence type="ECO:0000313" key="3">
    <source>
        <dbReference type="EMBL" id="PWA52453.1"/>
    </source>
</evidence>
<feature type="compositionally biased region" description="Low complexity" evidence="1">
    <location>
        <begin position="118"/>
        <end position="133"/>
    </location>
</feature>
<comment type="caution">
    <text evidence="3">The sequence shown here is derived from an EMBL/GenBank/DDBJ whole genome shotgun (WGS) entry which is preliminary data.</text>
</comment>
<protein>
    <submittedName>
        <fullName evidence="3">Uncharacterized protein</fullName>
    </submittedName>
</protein>
<accession>A0A2U1LTX6</accession>
<feature type="chain" id="PRO_5015533455" evidence="2">
    <location>
        <begin position="22"/>
        <end position="141"/>
    </location>
</feature>
<keyword evidence="2" id="KW-0732">Signal</keyword>
<dbReference type="Proteomes" id="UP000245207">
    <property type="component" value="Unassembled WGS sequence"/>
</dbReference>
<keyword evidence="4" id="KW-1185">Reference proteome</keyword>
<dbReference type="AlphaFoldDB" id="A0A2U1LTX6"/>
<dbReference type="EMBL" id="PKPP01007788">
    <property type="protein sequence ID" value="PWA52453.1"/>
    <property type="molecule type" value="Genomic_DNA"/>
</dbReference>
<feature type="compositionally biased region" description="Polar residues" evidence="1">
    <location>
        <begin position="98"/>
        <end position="109"/>
    </location>
</feature>
<evidence type="ECO:0000313" key="4">
    <source>
        <dbReference type="Proteomes" id="UP000245207"/>
    </source>
</evidence>
<evidence type="ECO:0000256" key="1">
    <source>
        <dbReference type="SAM" id="MobiDB-lite"/>
    </source>
</evidence>
<reference evidence="3 4" key="1">
    <citation type="journal article" date="2018" name="Mol. Plant">
        <title>The genome of Artemisia annua provides insight into the evolution of Asteraceae family and artemisinin biosynthesis.</title>
        <authorList>
            <person name="Shen Q."/>
            <person name="Zhang L."/>
            <person name="Liao Z."/>
            <person name="Wang S."/>
            <person name="Yan T."/>
            <person name="Shi P."/>
            <person name="Liu M."/>
            <person name="Fu X."/>
            <person name="Pan Q."/>
            <person name="Wang Y."/>
            <person name="Lv Z."/>
            <person name="Lu X."/>
            <person name="Zhang F."/>
            <person name="Jiang W."/>
            <person name="Ma Y."/>
            <person name="Chen M."/>
            <person name="Hao X."/>
            <person name="Li L."/>
            <person name="Tang Y."/>
            <person name="Lv G."/>
            <person name="Zhou Y."/>
            <person name="Sun X."/>
            <person name="Brodelius P.E."/>
            <person name="Rose J.K.C."/>
            <person name="Tang K."/>
        </authorList>
    </citation>
    <scope>NUCLEOTIDE SEQUENCE [LARGE SCALE GENOMIC DNA]</scope>
    <source>
        <strain evidence="4">cv. Huhao1</strain>
        <tissue evidence="3">Leaf</tissue>
    </source>
</reference>
<name>A0A2U1LTX6_ARTAN</name>
<proteinExistence type="predicted"/>